<name>A0A1G9I266_9FIRM</name>
<dbReference type="SUPFAM" id="SSF47240">
    <property type="entry name" value="Ferritin-like"/>
    <property type="match status" value="1"/>
</dbReference>
<dbReference type="InterPro" id="IPR009040">
    <property type="entry name" value="Ferritin-like_diiron"/>
</dbReference>
<dbReference type="InterPro" id="IPR009078">
    <property type="entry name" value="Ferritin-like_SF"/>
</dbReference>
<dbReference type="GO" id="GO:0016491">
    <property type="term" value="F:oxidoreductase activity"/>
    <property type="evidence" value="ECO:0007669"/>
    <property type="project" value="InterPro"/>
</dbReference>
<evidence type="ECO:0000313" key="5">
    <source>
        <dbReference type="EMBL" id="SDL19299.1"/>
    </source>
</evidence>
<dbReference type="PANTHER" id="PTHR33746">
    <property type="entry name" value="RUBRERYTHRIN"/>
    <property type="match status" value="1"/>
</dbReference>
<dbReference type="SUPFAM" id="SSF57802">
    <property type="entry name" value="Rubredoxin-like"/>
    <property type="match status" value="1"/>
</dbReference>
<dbReference type="RefSeq" id="WP_089757956.1">
    <property type="nucleotide sequence ID" value="NZ_FNGO01000002.1"/>
</dbReference>
<reference evidence="5 6" key="1">
    <citation type="submission" date="2016-10" db="EMBL/GenBank/DDBJ databases">
        <authorList>
            <person name="de Groot N.N."/>
        </authorList>
    </citation>
    <scope>NUCLEOTIDE SEQUENCE [LARGE SCALE GENOMIC DNA]</scope>
    <source>
        <strain evidence="5 6">SLAS-1</strain>
    </source>
</reference>
<protein>
    <submittedName>
        <fullName evidence="5">Rubrerythrin</fullName>
    </submittedName>
</protein>
<evidence type="ECO:0000256" key="1">
    <source>
        <dbReference type="ARBA" id="ARBA00001965"/>
    </source>
</evidence>
<dbReference type="OrthoDB" id="9799749at2"/>
<dbReference type="GO" id="GO:0046872">
    <property type="term" value="F:metal ion binding"/>
    <property type="evidence" value="ECO:0007669"/>
    <property type="project" value="InterPro"/>
</dbReference>
<dbReference type="InterPro" id="IPR003251">
    <property type="entry name" value="Rr_diiron-bd_dom"/>
</dbReference>
<dbReference type="Pfam" id="PF21349">
    <property type="entry name" value="RUBY_RBDX"/>
    <property type="match status" value="1"/>
</dbReference>
<dbReference type="InterPro" id="IPR052753">
    <property type="entry name" value="Rbr2/Nigerythrin"/>
</dbReference>
<dbReference type="AlphaFoldDB" id="A0A1G9I266"/>
<dbReference type="CDD" id="cd01041">
    <property type="entry name" value="Rubrerythrin"/>
    <property type="match status" value="1"/>
</dbReference>
<comment type="cofactor">
    <cofactor evidence="1">
        <name>Fe(3+)</name>
        <dbReference type="ChEBI" id="CHEBI:29034"/>
    </cofactor>
</comment>
<feature type="domain" description="Ferritin-like diiron" evidence="4">
    <location>
        <begin position="1"/>
        <end position="145"/>
    </location>
</feature>
<dbReference type="STRING" id="321763.SAMN04488692_10296"/>
<evidence type="ECO:0000256" key="2">
    <source>
        <dbReference type="ARBA" id="ARBA00022448"/>
    </source>
</evidence>
<keyword evidence="2" id="KW-0813">Transport</keyword>
<dbReference type="InterPro" id="IPR012347">
    <property type="entry name" value="Ferritin-like"/>
</dbReference>
<dbReference type="Pfam" id="PF02915">
    <property type="entry name" value="Rubrerythrin"/>
    <property type="match status" value="1"/>
</dbReference>
<organism evidence="5 6">
    <name type="scientific">Halarsenatibacter silvermanii</name>
    <dbReference type="NCBI Taxonomy" id="321763"/>
    <lineage>
        <taxon>Bacteria</taxon>
        <taxon>Bacillati</taxon>
        <taxon>Bacillota</taxon>
        <taxon>Clostridia</taxon>
        <taxon>Halanaerobiales</taxon>
        <taxon>Halarsenatibacteraceae</taxon>
        <taxon>Halarsenatibacter</taxon>
    </lineage>
</organism>
<evidence type="ECO:0000313" key="6">
    <source>
        <dbReference type="Proteomes" id="UP000199476"/>
    </source>
</evidence>
<dbReference type="PANTHER" id="PTHR33746:SF4">
    <property type="entry name" value="RUBRERYTHRIN"/>
    <property type="match status" value="1"/>
</dbReference>
<dbReference type="Gene3D" id="2.20.28.10">
    <property type="match status" value="1"/>
</dbReference>
<evidence type="ECO:0000259" key="4">
    <source>
        <dbReference type="PROSITE" id="PS50905"/>
    </source>
</evidence>
<accession>A0A1G9I266</accession>
<sequence length="184" mass="20500">MVENDMTSENLRSAFGGESQAYQRYQVWGSKADEEGYPMVATLFKAVAHAEQVHARNHFEAMDNVQGDHLVASGAVFGLNDTAENLAGAIEGERHEIDQMYPAYSLVAKNQEENEAVKTFHYALEAEKAHADLFSEAKEAVERGSDYDIDYLGVCEVCGFTIKNEIPDYCPICGESHDEFEKFS</sequence>
<keyword evidence="6" id="KW-1185">Reference proteome</keyword>
<dbReference type="InterPro" id="IPR048574">
    <property type="entry name" value="RUBY_RBDX"/>
</dbReference>
<dbReference type="PROSITE" id="PS50905">
    <property type="entry name" value="FERRITIN_LIKE"/>
    <property type="match status" value="1"/>
</dbReference>
<proteinExistence type="predicted"/>
<dbReference type="Gene3D" id="1.20.1260.10">
    <property type="match status" value="1"/>
</dbReference>
<evidence type="ECO:0000256" key="3">
    <source>
        <dbReference type="ARBA" id="ARBA00022982"/>
    </source>
</evidence>
<dbReference type="Proteomes" id="UP000199476">
    <property type="component" value="Unassembled WGS sequence"/>
</dbReference>
<gene>
    <name evidence="5" type="ORF">SAMN04488692_10296</name>
</gene>
<keyword evidence="3" id="KW-0249">Electron transport</keyword>
<dbReference type="EMBL" id="FNGO01000002">
    <property type="protein sequence ID" value="SDL19299.1"/>
    <property type="molecule type" value="Genomic_DNA"/>
</dbReference>